<evidence type="ECO:0000256" key="4">
    <source>
        <dbReference type="ARBA" id="ARBA00022842"/>
    </source>
</evidence>
<dbReference type="OrthoDB" id="76364at2759"/>
<evidence type="ECO:0000256" key="1">
    <source>
        <dbReference type="ARBA" id="ARBA00022722"/>
    </source>
</evidence>
<keyword evidence="2 5" id="KW-0479">Metal-binding</keyword>
<feature type="compositionally biased region" description="Acidic residues" evidence="6">
    <location>
        <begin position="74"/>
        <end position="88"/>
    </location>
</feature>
<feature type="domain" description="VRR-NUC" evidence="7">
    <location>
        <begin position="810"/>
        <end position="854"/>
    </location>
</feature>
<keyword evidence="5" id="KW-0464">Manganese</keyword>
<dbReference type="PANTHER" id="PTHR15749:SF4">
    <property type="entry name" value="FANCONI-ASSOCIATED NUCLEASE 1"/>
    <property type="match status" value="1"/>
</dbReference>
<keyword evidence="10" id="KW-1185">Reference proteome</keyword>
<evidence type="ECO:0000259" key="8">
    <source>
        <dbReference type="Pfam" id="PF21170"/>
    </source>
</evidence>
<name>A0A238BQH3_9BILA</name>
<dbReference type="GO" id="GO:0046872">
    <property type="term" value="F:metal ion binding"/>
    <property type="evidence" value="ECO:0007669"/>
    <property type="project" value="UniProtKB-KW"/>
</dbReference>
<dbReference type="Pfam" id="PF08774">
    <property type="entry name" value="VRR_NUC"/>
    <property type="match status" value="1"/>
</dbReference>
<dbReference type="Pfam" id="PF21170">
    <property type="entry name" value="FAN1_TPR"/>
    <property type="match status" value="1"/>
</dbReference>
<dbReference type="EC" id="3.1.4.1" evidence="5"/>
<keyword evidence="5" id="KW-0539">Nucleus</keyword>
<dbReference type="GO" id="GO:0017108">
    <property type="term" value="F:5'-flap endonuclease activity"/>
    <property type="evidence" value="ECO:0007669"/>
    <property type="project" value="TreeGrafter"/>
</dbReference>
<gene>
    <name evidence="9" type="ORF">X798_05803</name>
</gene>
<dbReference type="CDD" id="cd22326">
    <property type="entry name" value="FAN1-like"/>
    <property type="match status" value="1"/>
</dbReference>
<evidence type="ECO:0000256" key="5">
    <source>
        <dbReference type="RuleBase" id="RU365033"/>
    </source>
</evidence>
<keyword evidence="5" id="KW-0234">DNA repair</keyword>
<evidence type="ECO:0000313" key="9">
    <source>
        <dbReference type="EMBL" id="OZC07224.1"/>
    </source>
</evidence>
<feature type="region of interest" description="Disordered" evidence="6">
    <location>
        <begin position="61"/>
        <end position="116"/>
    </location>
</feature>
<evidence type="ECO:0000259" key="7">
    <source>
        <dbReference type="Pfam" id="PF08774"/>
    </source>
</evidence>
<evidence type="ECO:0000256" key="2">
    <source>
        <dbReference type="ARBA" id="ARBA00022723"/>
    </source>
</evidence>
<evidence type="ECO:0000313" key="10">
    <source>
        <dbReference type="Proteomes" id="UP000242913"/>
    </source>
</evidence>
<dbReference type="InterPro" id="IPR049126">
    <property type="entry name" value="FAN1-like_TPR"/>
</dbReference>
<proteinExistence type="inferred from homology"/>
<comment type="subcellular location">
    <subcellularLocation>
        <location evidence="5">Nucleus</location>
    </subcellularLocation>
</comment>
<dbReference type="GO" id="GO:0036297">
    <property type="term" value="P:interstrand cross-link repair"/>
    <property type="evidence" value="ECO:0007669"/>
    <property type="project" value="InterPro"/>
</dbReference>
<dbReference type="InterPro" id="IPR014883">
    <property type="entry name" value="VRR_NUC"/>
</dbReference>
<evidence type="ECO:0000256" key="3">
    <source>
        <dbReference type="ARBA" id="ARBA00022801"/>
    </source>
</evidence>
<dbReference type="Proteomes" id="UP000242913">
    <property type="component" value="Unassembled WGS sequence"/>
</dbReference>
<dbReference type="PANTHER" id="PTHR15749">
    <property type="entry name" value="FANCONI-ASSOCIATED NUCLEASE 1"/>
    <property type="match status" value="1"/>
</dbReference>
<keyword evidence="4 5" id="KW-0460">Magnesium</keyword>
<dbReference type="InterPro" id="IPR049132">
    <property type="entry name" value="FAN1-like_euk"/>
</dbReference>
<evidence type="ECO:0000256" key="6">
    <source>
        <dbReference type="SAM" id="MobiDB-lite"/>
    </source>
</evidence>
<dbReference type="AlphaFoldDB" id="A0A238BQH3"/>
<comment type="similarity">
    <text evidence="5">Belongs to the FAN1 family.</text>
</comment>
<comment type="function">
    <text evidence="5">Nuclease required for the repair of DNA interstrand cross-links (ICL). Acts as a 5'-3' exonuclease that anchors at a cut end of DNA and cleaves DNA successively at every third nucleotide, allowing to excise an ICL from one strand through flanking incisions.</text>
</comment>
<dbReference type="InterPro" id="IPR033315">
    <property type="entry name" value="Fan1-like"/>
</dbReference>
<dbReference type="GO" id="GO:0004528">
    <property type="term" value="F:phosphodiesterase I activity"/>
    <property type="evidence" value="ECO:0007669"/>
    <property type="project" value="UniProtKB-EC"/>
</dbReference>
<protein>
    <recommendedName>
        <fullName evidence="5">Fanconi-associated nuclease</fullName>
        <ecNumber evidence="5">3.1.4.1</ecNumber>
    </recommendedName>
</protein>
<sequence>MTFLIEMALLKAFQKQSEKKPCPVCGHLVTRGLYRSHLNDCKLQPDDDDCQIIAEVRAKDRKREATESLNSSDSSDDLFDNSDQVADEPDSKSKDSESLLPDVVNDNENSADANEWKQMTAGVVKKKMTEEIPTEAVDRIHDSLVRKRTKKVFLSESEKMVEVVQEVDSHLLMLTENKNKISRPSKAVISRAPEKCSENERMQENQEEIKNFFHTEAMTSHEIKPEESLLSILENIKSYLDVCECSLVRNSQILPNHEYSAIEATQIGSPYYLTLFHKIMKRVFCSGGQYGEVQFWGEHLHLNFIALSDESKQLLIRLFLRKRKWLIADKLSYVNISSSLKPLFEELLQAKFIDSSQYSSKFKSSLIIFLIACSSQFGIEEAVHLLHASSLKAVAKHFRLDFNKGKIELCRSLLKFATQKNVFGITMEKRVLHKIKEELGSCFRLRKDIMDIFLAIFTIYSPMDMSTSLLFDQPSINLSSQLLFVLLQLGIDKLRFPAPHNPHMINIYTDAEKLFRYVKAKELEAEIADLTQRGKWNEVIEQFYESLNGHLRRFTDLHVYARCISHGVEALERVRDYEEAVAWLEYMLHAMEFKLILANARGGWWDRLALNLDAHLKDKDKAMKAVIAGLEDPVLGDKDRLSLQDRGRKLCSGWKGPLEEVHPEKINIKGSVVGKNLGEARINRFLVERNGVSYECSVEDVALDYYLREKGFKEGVHAEGTLWHTIFGLLFYDIIFDPDIENVWFSETQTNPADLNSRAFYTNRQDLFELRFKEIEEANFDDLLLEMEKTYVDYYGVTNSEIVWNCFADFEQIKRFMICCPIAALCTSIRRLISDYRNCRSGFPDLTVWNDEKKLLAVCS</sequence>
<comment type="cofactor">
    <cofactor evidence="5">
        <name>Mg(2+)</name>
        <dbReference type="ChEBI" id="CHEBI:18420"/>
    </cofactor>
    <cofactor evidence="5">
        <name>Mn(2+)</name>
        <dbReference type="ChEBI" id="CHEBI:29035"/>
    </cofactor>
</comment>
<dbReference type="GO" id="GO:0005634">
    <property type="term" value="C:nucleus"/>
    <property type="evidence" value="ECO:0007669"/>
    <property type="project" value="UniProtKB-SubCell"/>
</dbReference>
<dbReference type="EMBL" id="KZ270039">
    <property type="protein sequence ID" value="OZC07224.1"/>
    <property type="molecule type" value="Genomic_DNA"/>
</dbReference>
<feature type="domain" description="Fanconi-associated nuclease 1-like TPR" evidence="8">
    <location>
        <begin position="530"/>
        <end position="650"/>
    </location>
</feature>
<organism evidence="9 10">
    <name type="scientific">Onchocerca flexuosa</name>
    <dbReference type="NCBI Taxonomy" id="387005"/>
    <lineage>
        <taxon>Eukaryota</taxon>
        <taxon>Metazoa</taxon>
        <taxon>Ecdysozoa</taxon>
        <taxon>Nematoda</taxon>
        <taxon>Chromadorea</taxon>
        <taxon>Rhabditida</taxon>
        <taxon>Spirurina</taxon>
        <taxon>Spiruromorpha</taxon>
        <taxon>Filarioidea</taxon>
        <taxon>Onchocercidae</taxon>
        <taxon>Onchocerca</taxon>
    </lineage>
</organism>
<keyword evidence="1 5" id="KW-0540">Nuclease</keyword>
<comment type="catalytic activity">
    <reaction evidence="5">
        <text>Hydrolytically removes 5'-nucleotides successively from the 3'-hydroxy termini of 3'-hydroxy-terminated oligonucleotides.</text>
        <dbReference type="EC" id="3.1.4.1"/>
    </reaction>
</comment>
<dbReference type="GO" id="GO:0070336">
    <property type="term" value="F:flap-structured DNA binding"/>
    <property type="evidence" value="ECO:0007669"/>
    <property type="project" value="TreeGrafter"/>
</dbReference>
<keyword evidence="3 5" id="KW-0378">Hydrolase</keyword>
<keyword evidence="5" id="KW-0227">DNA damage</keyword>
<reference evidence="9 10" key="1">
    <citation type="submission" date="2015-12" db="EMBL/GenBank/DDBJ databases">
        <title>Draft genome of the nematode, Onchocerca flexuosa.</title>
        <authorList>
            <person name="Mitreva M."/>
        </authorList>
    </citation>
    <scope>NUCLEOTIDE SEQUENCE [LARGE SCALE GENOMIC DNA]</scope>
    <source>
        <strain evidence="9">Red Deer</strain>
    </source>
</reference>
<dbReference type="GO" id="GO:0008409">
    <property type="term" value="F:5'-3' exonuclease activity"/>
    <property type="evidence" value="ECO:0007669"/>
    <property type="project" value="TreeGrafter"/>
</dbReference>
<accession>A0A238BQH3</accession>